<protein>
    <recommendedName>
        <fullName evidence="3">Lipoprotein</fullName>
    </recommendedName>
</protein>
<organism evidence="1 2">
    <name type="scientific">Salinimicrobium oceani</name>
    <dbReference type="NCBI Taxonomy" id="2722702"/>
    <lineage>
        <taxon>Bacteria</taxon>
        <taxon>Pseudomonadati</taxon>
        <taxon>Bacteroidota</taxon>
        <taxon>Flavobacteriia</taxon>
        <taxon>Flavobacteriales</taxon>
        <taxon>Flavobacteriaceae</taxon>
        <taxon>Salinimicrobium</taxon>
    </lineage>
</organism>
<dbReference type="PROSITE" id="PS51257">
    <property type="entry name" value="PROKAR_LIPOPROTEIN"/>
    <property type="match status" value="1"/>
</dbReference>
<keyword evidence="2" id="KW-1185">Reference proteome</keyword>
<sequence length="193" mass="21408">MKKILVLSIILLAASCKSGKITANSPKKYNLEALEKVIVQGNLKEIYPDANIAEGADLFDEGTVEREYSILYPDTQDELLIIWEGSEKTKLHQIHYEGDGRWRSNTGIAIGTTFEDLVALNGGPIDVYGFGWDYSGAVDFKNGKLEASNVRVFLAPENAPPQSFYGDQIIDPGLVEEIKNLKLKVRAITYQPD</sequence>
<reference evidence="1 2" key="1">
    <citation type="submission" date="2020-03" db="EMBL/GenBank/DDBJ databases">
        <title>Salinimicrobium sp. nov, isolated from SCS.</title>
        <authorList>
            <person name="Cao W.R."/>
        </authorList>
    </citation>
    <scope>NUCLEOTIDE SEQUENCE [LARGE SCALE GENOMIC DNA]</scope>
    <source>
        <strain evidence="2">J15B91</strain>
    </source>
</reference>
<dbReference type="Proteomes" id="UP000703674">
    <property type="component" value="Unassembled WGS sequence"/>
</dbReference>
<dbReference type="RefSeq" id="WP_168137349.1">
    <property type="nucleotide sequence ID" value="NZ_JAAVJR010000002.1"/>
</dbReference>
<accession>A0ABX1CVE6</accession>
<comment type="caution">
    <text evidence="1">The sequence shown here is derived from an EMBL/GenBank/DDBJ whole genome shotgun (WGS) entry which is preliminary data.</text>
</comment>
<evidence type="ECO:0000313" key="2">
    <source>
        <dbReference type="Proteomes" id="UP000703674"/>
    </source>
</evidence>
<gene>
    <name evidence="1" type="ORF">HC175_04865</name>
</gene>
<evidence type="ECO:0008006" key="3">
    <source>
        <dbReference type="Google" id="ProtNLM"/>
    </source>
</evidence>
<name>A0ABX1CVE6_9FLAO</name>
<proteinExistence type="predicted"/>
<dbReference type="EMBL" id="JAAVJR010000002">
    <property type="protein sequence ID" value="NJW52242.1"/>
    <property type="molecule type" value="Genomic_DNA"/>
</dbReference>
<evidence type="ECO:0000313" key="1">
    <source>
        <dbReference type="EMBL" id="NJW52242.1"/>
    </source>
</evidence>